<sequence>MIHEETVIRYRGIVDENIQRAMKGERVVYEPRRGVTLRQITGEQIGDPPGIANMSDDFLSTLGIGTRMDNDFRTIGRKPNGDSRTDSA</sequence>
<reference evidence="1 2" key="1">
    <citation type="submission" date="2020-08" db="EMBL/GenBank/DDBJ databases">
        <title>Genomic Encyclopedia of Type Strains, Phase IV (KMG-IV): sequencing the most valuable type-strain genomes for metagenomic binning, comparative biology and taxonomic classification.</title>
        <authorList>
            <person name="Goeker M."/>
        </authorList>
    </citation>
    <scope>NUCLEOTIDE SEQUENCE [LARGE SCALE GENOMIC DNA]</scope>
    <source>
        <strain evidence="1 2">DSM 102255</strain>
    </source>
</reference>
<proteinExistence type="predicted"/>
<accession>A0A841J9U0</accession>
<evidence type="ECO:0000313" key="2">
    <source>
        <dbReference type="Proteomes" id="UP000552700"/>
    </source>
</evidence>
<comment type="caution">
    <text evidence="1">The sequence shown here is derived from an EMBL/GenBank/DDBJ whole genome shotgun (WGS) entry which is preliminary data.</text>
</comment>
<organism evidence="1 2">
    <name type="scientific">Sphingobium subterraneum</name>
    <dbReference type="NCBI Taxonomy" id="627688"/>
    <lineage>
        <taxon>Bacteria</taxon>
        <taxon>Pseudomonadati</taxon>
        <taxon>Pseudomonadota</taxon>
        <taxon>Alphaproteobacteria</taxon>
        <taxon>Sphingomonadales</taxon>
        <taxon>Sphingomonadaceae</taxon>
        <taxon>Sphingobium</taxon>
    </lineage>
</organism>
<dbReference type="EMBL" id="JACIJP010000006">
    <property type="protein sequence ID" value="MBB6125328.1"/>
    <property type="molecule type" value="Genomic_DNA"/>
</dbReference>
<dbReference type="Proteomes" id="UP000552700">
    <property type="component" value="Unassembled WGS sequence"/>
</dbReference>
<gene>
    <name evidence="1" type="ORF">FHS92_003089</name>
</gene>
<keyword evidence="2" id="KW-1185">Reference proteome</keyword>
<name>A0A841J9U0_9SPHN</name>
<evidence type="ECO:0000313" key="1">
    <source>
        <dbReference type="EMBL" id="MBB6125328.1"/>
    </source>
</evidence>
<protein>
    <submittedName>
        <fullName evidence="1">Uncharacterized protein</fullName>
    </submittedName>
</protein>
<dbReference type="AlphaFoldDB" id="A0A841J9U0"/>